<dbReference type="RefSeq" id="WP_255133508.1">
    <property type="nucleotide sequence ID" value="NZ_JANDBC010000001.1"/>
</dbReference>
<keyword evidence="3" id="KW-1185">Reference proteome</keyword>
<comment type="caution">
    <text evidence="2">The sequence shown here is derived from an EMBL/GenBank/DDBJ whole genome shotgun (WGS) entry which is preliminary data.</text>
</comment>
<dbReference type="SUPFAM" id="SSF53756">
    <property type="entry name" value="UDP-Glycosyltransferase/glycogen phosphorylase"/>
    <property type="match status" value="1"/>
</dbReference>
<dbReference type="Gene3D" id="3.40.50.2000">
    <property type="entry name" value="Glycogen Phosphorylase B"/>
    <property type="match status" value="2"/>
</dbReference>
<organism evidence="2 3">
    <name type="scientific">Gracilimonas sediminicola</name>
    <dbReference type="NCBI Taxonomy" id="2952158"/>
    <lineage>
        <taxon>Bacteria</taxon>
        <taxon>Pseudomonadati</taxon>
        <taxon>Balneolota</taxon>
        <taxon>Balneolia</taxon>
        <taxon>Balneolales</taxon>
        <taxon>Balneolaceae</taxon>
        <taxon>Gracilimonas</taxon>
    </lineage>
</organism>
<evidence type="ECO:0000313" key="2">
    <source>
        <dbReference type="EMBL" id="MCP9290971.1"/>
    </source>
</evidence>
<dbReference type="PANTHER" id="PTHR12526">
    <property type="entry name" value="GLYCOSYLTRANSFERASE"/>
    <property type="match status" value="1"/>
</dbReference>
<accession>A0A9X2L283</accession>
<dbReference type="Proteomes" id="UP001139125">
    <property type="component" value="Unassembled WGS sequence"/>
</dbReference>
<reference evidence="2" key="1">
    <citation type="submission" date="2022-06" db="EMBL/GenBank/DDBJ databases">
        <title>Gracilimonas sp. CAU 1638 isolated from sea sediment.</title>
        <authorList>
            <person name="Kim W."/>
        </authorList>
    </citation>
    <scope>NUCLEOTIDE SEQUENCE</scope>
    <source>
        <strain evidence="2">CAU 1638</strain>
    </source>
</reference>
<dbReference type="GO" id="GO:0016757">
    <property type="term" value="F:glycosyltransferase activity"/>
    <property type="evidence" value="ECO:0007669"/>
    <property type="project" value="UniProtKB-ARBA"/>
</dbReference>
<gene>
    <name evidence="2" type="ORF">NM125_05200</name>
</gene>
<dbReference type="EMBL" id="JANDBC010000001">
    <property type="protein sequence ID" value="MCP9290971.1"/>
    <property type="molecule type" value="Genomic_DNA"/>
</dbReference>
<dbReference type="InterPro" id="IPR028098">
    <property type="entry name" value="Glyco_trans_4-like_N"/>
</dbReference>
<name>A0A9X2L283_9BACT</name>
<dbReference type="Pfam" id="PF13579">
    <property type="entry name" value="Glyco_trans_4_4"/>
    <property type="match status" value="1"/>
</dbReference>
<sequence>MARKKILIVSYYWYPFADVGTYRISRFAKYLAKSGWDIVVLTSKKAAAGMKGEPDDPVLENIKVYRANIIEPVSLLKGKKGGSAKTSNPSIFYQKDAGLISRLAVWARLNLMIPDAKFTWKWFAVPLGKKVIEQEKPDVILSTSPPPTTSLIARKLAEWSGLPWHADFRDPWTNIYYYDDNPPSAWAQKRNKKLEASVLKKADRLTVVNHGFFPSYHLEDKLTKIPNGFDPDHVLNKKEVPQKNDSVFHIRYFGSMKVNQYPKAFIKALQTLSDERPGIAENIHFDFYGNIDPDIKEDIKSASDIIETSFTRYIPHDEMMKKVNSSDLLLLLIGRTKNSKFGLSTKVFEYMTSGKPVLGIGPVDGAAAELVADTNIGKFFSHEDHKGVINFILQTYEAKQKGETLFEPSEKAIQQYNFSYLTNKLENILDELIA</sequence>
<evidence type="ECO:0000259" key="1">
    <source>
        <dbReference type="Pfam" id="PF13579"/>
    </source>
</evidence>
<dbReference type="AlphaFoldDB" id="A0A9X2L283"/>
<evidence type="ECO:0000313" key="3">
    <source>
        <dbReference type="Proteomes" id="UP001139125"/>
    </source>
</evidence>
<protein>
    <recommendedName>
        <fullName evidence="1">Glycosyltransferase subfamily 4-like N-terminal domain-containing protein</fullName>
    </recommendedName>
</protein>
<proteinExistence type="predicted"/>
<feature type="domain" description="Glycosyltransferase subfamily 4-like N-terminal" evidence="1">
    <location>
        <begin position="23"/>
        <end position="210"/>
    </location>
</feature>